<accession>A0A8S5V5V5</accession>
<sequence length="75" mass="9035">MKFKDVMGSYELKEIEENCYRLMQEEFNIEVYRLPKGYIIRHEEWSRGEEAKVEYVKCANIKALNIALVDIIKEF</sequence>
<name>A0A8S5V5V5_9CAUD</name>
<organism evidence="1">
    <name type="scientific">Myoviridae sp. ct4uh47</name>
    <dbReference type="NCBI Taxonomy" id="2825032"/>
    <lineage>
        <taxon>Viruses</taxon>
        <taxon>Duplodnaviria</taxon>
        <taxon>Heunggongvirae</taxon>
        <taxon>Uroviricota</taxon>
        <taxon>Caudoviricetes</taxon>
    </lineage>
</organism>
<proteinExistence type="predicted"/>
<protein>
    <submittedName>
        <fullName evidence="1">Uncharacterized protein</fullName>
    </submittedName>
</protein>
<evidence type="ECO:0000313" key="1">
    <source>
        <dbReference type="EMBL" id="DAG02129.1"/>
    </source>
</evidence>
<reference evidence="1" key="1">
    <citation type="journal article" date="2021" name="Proc. Natl. Acad. Sci. U.S.A.">
        <title>A Catalog of Tens of Thousands of Viruses from Human Metagenomes Reveals Hidden Associations with Chronic Diseases.</title>
        <authorList>
            <person name="Tisza M.J."/>
            <person name="Buck C.B."/>
        </authorList>
    </citation>
    <scope>NUCLEOTIDE SEQUENCE</scope>
    <source>
        <strain evidence="1">Ct4uh47</strain>
    </source>
</reference>
<dbReference type="EMBL" id="BK016203">
    <property type="protein sequence ID" value="DAG02129.1"/>
    <property type="molecule type" value="Genomic_DNA"/>
</dbReference>